<keyword evidence="4" id="KW-1185">Reference proteome</keyword>
<evidence type="ECO:0000259" key="2">
    <source>
        <dbReference type="PROSITE" id="PS50206"/>
    </source>
</evidence>
<dbReference type="Pfam" id="PF11127">
    <property type="entry name" value="YgaP-like_TM"/>
    <property type="match status" value="1"/>
</dbReference>
<dbReference type="InterPro" id="IPR036873">
    <property type="entry name" value="Rhodanese-like_dom_sf"/>
</dbReference>
<dbReference type="GO" id="GO:0004792">
    <property type="term" value="F:thiosulfate-cyanide sulfurtransferase activity"/>
    <property type="evidence" value="ECO:0007669"/>
    <property type="project" value="TreeGrafter"/>
</dbReference>
<keyword evidence="1" id="KW-0472">Membrane</keyword>
<feature type="domain" description="Rhodanese" evidence="2">
    <location>
        <begin position="15"/>
        <end position="105"/>
    </location>
</feature>
<dbReference type="InterPro" id="IPR001763">
    <property type="entry name" value="Rhodanese-like_dom"/>
</dbReference>
<dbReference type="Gene3D" id="6.10.140.1340">
    <property type="match status" value="1"/>
</dbReference>
<dbReference type="PANTHER" id="PTHR44086">
    <property type="entry name" value="THIOSULFATE SULFURTRANSFERASE RDL2, MITOCHONDRIAL-RELATED"/>
    <property type="match status" value="1"/>
</dbReference>
<feature type="transmembrane region" description="Helical" evidence="1">
    <location>
        <begin position="117"/>
        <end position="135"/>
    </location>
</feature>
<dbReference type="AlphaFoldDB" id="A0A6G9RKH1"/>
<evidence type="ECO:0000256" key="1">
    <source>
        <dbReference type="SAM" id="Phobius"/>
    </source>
</evidence>
<protein>
    <submittedName>
        <fullName evidence="3">DUF2892 domain-containing protein</fullName>
    </submittedName>
</protein>
<evidence type="ECO:0000313" key="4">
    <source>
        <dbReference type="Proteomes" id="UP000503580"/>
    </source>
</evidence>
<dbReference type="Gene3D" id="3.40.250.10">
    <property type="entry name" value="Rhodanese-like domain"/>
    <property type="match status" value="1"/>
</dbReference>
<name>A0A6G9RKH1_9ENTR</name>
<evidence type="ECO:0000313" key="3">
    <source>
        <dbReference type="EMBL" id="QIR26281.1"/>
    </source>
</evidence>
<feature type="transmembrane region" description="Helical" evidence="1">
    <location>
        <begin position="141"/>
        <end position="166"/>
    </location>
</feature>
<dbReference type="PANTHER" id="PTHR44086:SF10">
    <property type="entry name" value="THIOSULFATE SULFURTRANSFERASE_RHODANESE-LIKE DOMAIN-CONTAINING PROTEIN 3"/>
    <property type="match status" value="1"/>
</dbReference>
<dbReference type="Pfam" id="PF00581">
    <property type="entry name" value="Rhodanese"/>
    <property type="match status" value="1"/>
</dbReference>
<dbReference type="SMART" id="SM00450">
    <property type="entry name" value="RHOD"/>
    <property type="match status" value="1"/>
</dbReference>
<dbReference type="RefSeq" id="WP_167575177.1">
    <property type="nucleotide sequence ID" value="NZ_CP050321.1"/>
</dbReference>
<dbReference type="InterPro" id="IPR021309">
    <property type="entry name" value="YgaP-like_TM"/>
</dbReference>
<dbReference type="PROSITE" id="PS50206">
    <property type="entry name" value="RHODANESE_3"/>
    <property type="match status" value="1"/>
</dbReference>
<gene>
    <name evidence="3" type="ORF">GY169_05415</name>
</gene>
<proteinExistence type="predicted"/>
<keyword evidence="1" id="KW-0812">Transmembrane</keyword>
<sequence>MTVEYLSPQAALTLIEQGATLIDIRDADEYVREHIPMARPFPLSAIEKGQTLPSSDGGVVIFHCQSGNRTRNNEARLVAAAAPAEVKIVDGGIDAWRKAGLPMVEDKTQPLPLMRQVQIAAGVLILLGVVLGYSVSSAFFLLSAFVGAGLTLAGMTGFCGMARLLAVMPWNRR</sequence>
<accession>A0A6G9RKH1</accession>
<organism evidence="3 4">
    <name type="scientific">Kluyvera genomosp. 3</name>
    <dbReference type="NCBI Taxonomy" id="2774055"/>
    <lineage>
        <taxon>Bacteria</taxon>
        <taxon>Pseudomonadati</taxon>
        <taxon>Pseudomonadota</taxon>
        <taxon>Gammaproteobacteria</taxon>
        <taxon>Enterobacterales</taxon>
        <taxon>Enterobacteriaceae</taxon>
        <taxon>Kluyvera</taxon>
    </lineage>
</organism>
<dbReference type="Proteomes" id="UP000503580">
    <property type="component" value="Chromosome"/>
</dbReference>
<reference evidence="3 4" key="1">
    <citation type="submission" date="2020-02" db="EMBL/GenBank/DDBJ databases">
        <title>Whole genome PO2S7.</title>
        <authorList>
            <person name="Singha K.M."/>
        </authorList>
    </citation>
    <scope>NUCLEOTIDE SEQUENCE [LARGE SCALE GENOMIC DNA]</scope>
    <source>
        <strain evidence="3 4">PO2S7</strain>
    </source>
</reference>
<keyword evidence="1" id="KW-1133">Transmembrane helix</keyword>
<dbReference type="KEGG" id="kgn:GY169_05415"/>
<dbReference type="EMBL" id="CP050321">
    <property type="protein sequence ID" value="QIR26281.1"/>
    <property type="molecule type" value="Genomic_DNA"/>
</dbReference>
<dbReference type="SUPFAM" id="SSF52821">
    <property type="entry name" value="Rhodanese/Cell cycle control phosphatase"/>
    <property type="match status" value="1"/>
</dbReference>